<evidence type="ECO:0000256" key="1">
    <source>
        <dbReference type="ARBA" id="ARBA00023002"/>
    </source>
</evidence>
<sequence length="480" mass="54399">MDPKNYFKSMKINNDNLSQIIQLTHQSIADPKKLTDRVIQFGTGVLLRGLLDFYIDHANRTGDFEGSIVLVKSTNQGDINAFKEQNNHYTIQTEGIENGEIIQHQQIVTCISKVLTVQHDWDQLVNIAKQPNIEYIISNTTESGIVEVDEDLTGIPKSFPGRLTALLYARFLHFAGNPNNGWIILPTELIDNNADKLKAIVISIATKSNLSAAFVEWIENSNHFCNTLVDRIVPGKVETSGWEYEDELAIAVEPFNLWAIEVKNDTLKEKITFAAANPGIRLMDSIQNIKELKLRLLNATHTLLCPIAIIARHALVRESLNDPSIENWTRNLMRTEINRYLLTKGILEITINEFASVLIDRFKNPFIGHQWQAIFQNSTQKWIQRVIPILHTWNTLHTTSSATIALSMACYLKCHHLFNETELALDSQIQKALSQGSSPSDILGQKNIWTVDLSLNSSFVELVTKYMQDLDTKSIFQLIH</sequence>
<keyword evidence="1" id="KW-0560">Oxidoreductase</keyword>
<dbReference type="InterPro" id="IPR008927">
    <property type="entry name" value="6-PGluconate_DH-like_C_sf"/>
</dbReference>
<dbReference type="Gene3D" id="3.40.50.720">
    <property type="entry name" value="NAD(P)-binding Rossmann-like Domain"/>
    <property type="match status" value="1"/>
</dbReference>
<evidence type="ECO:0000256" key="2">
    <source>
        <dbReference type="ARBA" id="ARBA00023027"/>
    </source>
</evidence>
<dbReference type="Pfam" id="PF01232">
    <property type="entry name" value="Mannitol_dh"/>
    <property type="match status" value="1"/>
</dbReference>
<protein>
    <submittedName>
        <fullName evidence="5">Tagaturonate reductase</fullName>
    </submittedName>
</protein>
<keyword evidence="6" id="KW-1185">Reference proteome</keyword>
<keyword evidence="2" id="KW-0520">NAD</keyword>
<feature type="domain" description="Mannitol dehydrogenase N-terminal" evidence="3">
    <location>
        <begin position="37"/>
        <end position="264"/>
    </location>
</feature>
<gene>
    <name evidence="5" type="ORF">SAMN05660841_03738</name>
</gene>
<dbReference type="InterPro" id="IPR000669">
    <property type="entry name" value="Mannitol_DH"/>
</dbReference>
<dbReference type="InterPro" id="IPR036291">
    <property type="entry name" value="NAD(P)-bd_dom_sf"/>
</dbReference>
<dbReference type="SUPFAM" id="SSF48179">
    <property type="entry name" value="6-phosphogluconate dehydrogenase C-terminal domain-like"/>
    <property type="match status" value="1"/>
</dbReference>
<reference evidence="6" key="1">
    <citation type="submission" date="2017-02" db="EMBL/GenBank/DDBJ databases">
        <authorList>
            <person name="Varghese N."/>
            <person name="Submissions S."/>
        </authorList>
    </citation>
    <scope>NUCLEOTIDE SEQUENCE [LARGE SCALE GENOMIC DNA]</scope>
    <source>
        <strain evidence="6">DSM 24091</strain>
    </source>
</reference>
<dbReference type="PANTHER" id="PTHR30524">
    <property type="entry name" value="MANNITOL-1-PHOSPHATE 5-DEHYDROGENASE"/>
    <property type="match status" value="1"/>
</dbReference>
<organism evidence="5 6">
    <name type="scientific">Sphingobacterium nematocida</name>
    <dbReference type="NCBI Taxonomy" id="1513896"/>
    <lineage>
        <taxon>Bacteria</taxon>
        <taxon>Pseudomonadati</taxon>
        <taxon>Bacteroidota</taxon>
        <taxon>Sphingobacteriia</taxon>
        <taxon>Sphingobacteriales</taxon>
        <taxon>Sphingobacteriaceae</taxon>
        <taxon>Sphingobacterium</taxon>
    </lineage>
</organism>
<dbReference type="OrthoDB" id="9768714at2"/>
<dbReference type="AlphaFoldDB" id="A0A1T5G422"/>
<dbReference type="STRING" id="1513896.SAMN05660841_03738"/>
<name>A0A1T5G422_9SPHI</name>
<dbReference type="Pfam" id="PF08125">
    <property type="entry name" value="Mannitol_dh_C"/>
    <property type="match status" value="1"/>
</dbReference>
<dbReference type="NCBIfam" id="NF002969">
    <property type="entry name" value="PRK03643.1"/>
    <property type="match status" value="1"/>
</dbReference>
<dbReference type="GO" id="GO:0008926">
    <property type="term" value="F:mannitol-1-phosphate 5-dehydrogenase activity"/>
    <property type="evidence" value="ECO:0007669"/>
    <property type="project" value="TreeGrafter"/>
</dbReference>
<proteinExistence type="predicted"/>
<dbReference type="SUPFAM" id="SSF51735">
    <property type="entry name" value="NAD(P)-binding Rossmann-fold domains"/>
    <property type="match status" value="1"/>
</dbReference>
<evidence type="ECO:0000313" key="5">
    <source>
        <dbReference type="EMBL" id="SKC03137.1"/>
    </source>
</evidence>
<feature type="domain" description="Mannitol dehydrogenase C-terminal" evidence="4">
    <location>
        <begin position="288"/>
        <end position="469"/>
    </location>
</feature>
<evidence type="ECO:0000259" key="3">
    <source>
        <dbReference type="Pfam" id="PF01232"/>
    </source>
</evidence>
<dbReference type="PANTHER" id="PTHR30524:SF0">
    <property type="entry name" value="ALTRONATE OXIDOREDUCTASE-RELATED"/>
    <property type="match status" value="1"/>
</dbReference>
<dbReference type="InterPro" id="IPR013131">
    <property type="entry name" value="Mannitol_DH_N"/>
</dbReference>
<evidence type="ECO:0000313" key="6">
    <source>
        <dbReference type="Proteomes" id="UP000190150"/>
    </source>
</evidence>
<dbReference type="GO" id="GO:0019592">
    <property type="term" value="P:mannitol catabolic process"/>
    <property type="evidence" value="ECO:0007669"/>
    <property type="project" value="TreeGrafter"/>
</dbReference>
<dbReference type="PRINTS" id="PR00084">
    <property type="entry name" value="MTLDHDRGNASE"/>
</dbReference>
<evidence type="ECO:0000259" key="4">
    <source>
        <dbReference type="Pfam" id="PF08125"/>
    </source>
</evidence>
<dbReference type="EMBL" id="FUZF01000021">
    <property type="protein sequence ID" value="SKC03137.1"/>
    <property type="molecule type" value="Genomic_DNA"/>
</dbReference>
<dbReference type="InterPro" id="IPR013118">
    <property type="entry name" value="Mannitol_DH_C"/>
</dbReference>
<dbReference type="GO" id="GO:0005829">
    <property type="term" value="C:cytosol"/>
    <property type="evidence" value="ECO:0007669"/>
    <property type="project" value="TreeGrafter"/>
</dbReference>
<dbReference type="Gene3D" id="1.10.1040.10">
    <property type="entry name" value="N-(1-d-carboxylethyl)-l-norvaline Dehydrogenase, domain 2"/>
    <property type="match status" value="1"/>
</dbReference>
<dbReference type="Proteomes" id="UP000190150">
    <property type="component" value="Unassembled WGS sequence"/>
</dbReference>
<accession>A0A1T5G422</accession>
<dbReference type="InterPro" id="IPR013328">
    <property type="entry name" value="6PGD_dom2"/>
</dbReference>